<evidence type="ECO:0000256" key="2">
    <source>
        <dbReference type="ARBA" id="ARBA00022723"/>
    </source>
</evidence>
<evidence type="ECO:0000256" key="1">
    <source>
        <dbReference type="ARBA" id="ARBA00004123"/>
    </source>
</evidence>
<organism evidence="15 16">
    <name type="scientific">Artemia franciscana</name>
    <name type="common">Brine shrimp</name>
    <name type="synonym">Artemia sanfranciscana</name>
    <dbReference type="NCBI Taxonomy" id="6661"/>
    <lineage>
        <taxon>Eukaryota</taxon>
        <taxon>Metazoa</taxon>
        <taxon>Ecdysozoa</taxon>
        <taxon>Arthropoda</taxon>
        <taxon>Crustacea</taxon>
        <taxon>Branchiopoda</taxon>
        <taxon>Anostraca</taxon>
        <taxon>Artemiidae</taxon>
        <taxon>Artemia</taxon>
    </lineage>
</organism>
<evidence type="ECO:0000256" key="12">
    <source>
        <dbReference type="ARBA" id="ARBA00077334"/>
    </source>
</evidence>
<evidence type="ECO:0000256" key="5">
    <source>
        <dbReference type="ARBA" id="ARBA00023015"/>
    </source>
</evidence>
<evidence type="ECO:0000313" key="15">
    <source>
        <dbReference type="EMBL" id="KAK2712337.1"/>
    </source>
</evidence>
<evidence type="ECO:0000256" key="6">
    <source>
        <dbReference type="ARBA" id="ARBA00023125"/>
    </source>
</evidence>
<feature type="compositionally biased region" description="Basic and acidic residues" evidence="13">
    <location>
        <begin position="678"/>
        <end position="689"/>
    </location>
</feature>
<dbReference type="Pfam" id="PF00105">
    <property type="entry name" value="zf-C4"/>
    <property type="match status" value="1"/>
</dbReference>
<comment type="function">
    <text evidence="10">Putative receptor whose ligand is not yet known.</text>
</comment>
<feature type="domain" description="Nuclear receptor" evidence="14">
    <location>
        <begin position="154"/>
        <end position="229"/>
    </location>
</feature>
<comment type="caution">
    <text evidence="15">The sequence shown here is derived from an EMBL/GenBank/DDBJ whole genome shotgun (WGS) entry which is preliminary data.</text>
</comment>
<dbReference type="InterPro" id="IPR001628">
    <property type="entry name" value="Znf_hrmn_rcpt"/>
</dbReference>
<accession>A0AA88HWP6</accession>
<proteinExistence type="predicted"/>
<dbReference type="Gene3D" id="3.30.50.10">
    <property type="entry name" value="Erythroid Transcription Factor GATA-1, subunit A"/>
    <property type="match status" value="1"/>
</dbReference>
<dbReference type="InterPro" id="IPR013088">
    <property type="entry name" value="Znf_NHR/GATA"/>
</dbReference>
<dbReference type="GO" id="GO:0008270">
    <property type="term" value="F:zinc ion binding"/>
    <property type="evidence" value="ECO:0007669"/>
    <property type="project" value="UniProtKB-KW"/>
</dbReference>
<keyword evidence="8" id="KW-0675">Receptor</keyword>
<keyword evidence="6" id="KW-0238">DNA-binding</keyword>
<dbReference type="SMART" id="SM00399">
    <property type="entry name" value="ZnF_C4"/>
    <property type="match status" value="1"/>
</dbReference>
<feature type="region of interest" description="Disordered" evidence="13">
    <location>
        <begin position="671"/>
        <end position="721"/>
    </location>
</feature>
<evidence type="ECO:0000256" key="3">
    <source>
        <dbReference type="ARBA" id="ARBA00022771"/>
    </source>
</evidence>
<keyword evidence="16" id="KW-1185">Reference proteome</keyword>
<name>A0AA88HWP6_ARTSF</name>
<reference evidence="15" key="1">
    <citation type="submission" date="2023-07" db="EMBL/GenBank/DDBJ databases">
        <title>Chromosome-level genome assembly of Artemia franciscana.</title>
        <authorList>
            <person name="Jo E."/>
        </authorList>
    </citation>
    <scope>NUCLEOTIDE SEQUENCE</scope>
    <source>
        <tissue evidence="15">Whole body</tissue>
    </source>
</reference>
<evidence type="ECO:0000256" key="4">
    <source>
        <dbReference type="ARBA" id="ARBA00022833"/>
    </source>
</evidence>
<evidence type="ECO:0000256" key="8">
    <source>
        <dbReference type="ARBA" id="ARBA00023170"/>
    </source>
</evidence>
<keyword evidence="2" id="KW-0479">Metal-binding</keyword>
<dbReference type="PANTHER" id="PTHR45805">
    <property type="entry name" value="NUCLEAR HORMONE RECEPTOR HR3-RELATED"/>
    <property type="match status" value="1"/>
</dbReference>
<dbReference type="PROSITE" id="PS51030">
    <property type="entry name" value="NUCLEAR_REC_DBD_2"/>
    <property type="match status" value="1"/>
</dbReference>
<keyword evidence="5" id="KW-0805">Transcription regulation</keyword>
<keyword evidence="9" id="KW-0539">Nucleus</keyword>
<feature type="non-terminal residue" evidence="15">
    <location>
        <position position="782"/>
    </location>
</feature>
<feature type="compositionally biased region" description="Polar residues" evidence="13">
    <location>
        <begin position="694"/>
        <end position="721"/>
    </location>
</feature>
<dbReference type="PANTHER" id="PTHR45805:SF2">
    <property type="entry name" value="NUCLEAR HORMONE RECEPTOR HR3-RELATED"/>
    <property type="match status" value="1"/>
</dbReference>
<keyword evidence="3" id="KW-0863">Zinc-finger</keyword>
<dbReference type="EMBL" id="JAVRJZ010000015">
    <property type="protein sequence ID" value="KAK2712337.1"/>
    <property type="molecule type" value="Genomic_DNA"/>
</dbReference>
<evidence type="ECO:0000256" key="11">
    <source>
        <dbReference type="ARBA" id="ARBA00072676"/>
    </source>
</evidence>
<dbReference type="GO" id="GO:0005634">
    <property type="term" value="C:nucleus"/>
    <property type="evidence" value="ECO:0007669"/>
    <property type="project" value="UniProtKB-SubCell"/>
</dbReference>
<dbReference type="Proteomes" id="UP001187531">
    <property type="component" value="Unassembled WGS sequence"/>
</dbReference>
<keyword evidence="7" id="KW-0804">Transcription</keyword>
<dbReference type="PRINTS" id="PR00047">
    <property type="entry name" value="STROIDFINGER"/>
</dbReference>
<protein>
    <recommendedName>
        <fullName evidence="11">Probable nuclear hormone receptor HR3</fullName>
    </recommendedName>
    <alternativeName>
        <fullName evidence="12">Nuclear receptor subfamily 1 group F member 4</fullName>
    </alternativeName>
</protein>
<evidence type="ECO:0000256" key="7">
    <source>
        <dbReference type="ARBA" id="ARBA00023163"/>
    </source>
</evidence>
<dbReference type="GO" id="GO:0000978">
    <property type="term" value="F:RNA polymerase II cis-regulatory region sequence-specific DNA binding"/>
    <property type="evidence" value="ECO:0007669"/>
    <property type="project" value="TreeGrafter"/>
</dbReference>
<sequence length="782" mass="86571">MAESFSTDDFSIDELEKIVQDLEKNSLQENDSAGNSRQCNDSVGNSRPLNDSVSNYIAPEIAKSQHNTWSSFSAESHIAPPNTVNQYTPWIHIPGPMEGCPIYSDQVPAFIGSSHFSSGSHTAPTNTVNHFTPSMNISGPVHAAQAPASAEADFIPCKICGDKSSGVHYGVISCEGCKAFFRRALKRVINYKCIRQKMCDVNKGNRNRCQHCRLQRCLAFGMSRNAMKFGRMSKQQKRRVEDEVRVHQAQIRGNQRPLESSRDGTIYDNQQPSTSYQHFTGTFSYVGGNISPYSTCPYNSYGSYEVGSADCVDNTTLFENKIMPSATAMPDVPVMPSKASAMKFGQMSKQQKKRVEDEVRVHKAQIKGGQRPSESSRDSTIYVNQQTSTSYQHYSGTFSNVDGNINPYPTCPYNSYGSCEVGSADCVDNTTLFENKIMPSSAVMPDIPVMPSKTPAVKFGRMSKQQKEKVEEEVRVKRALIRGNQQPSHDNEQHSTSHQQLTGTFSYVGGSPAYSTCPYNSYGSYEAGSADCVDNTTLFENKIMPSGTMMPDIAVMSSKAPSMKFGQMSKQQKRRVENEVRVQRAQIRGNQLPSYDNEQHSTSYQHHTGTFSYVGGNISPYATCPYNSYGSYEVGSANCVDNATLFENKIMPLSTVMPDIPVMPSKVPAVKFGRMSKKQKEKDENEVRSHKGQTRVNQQPSHLSPDSTVYDLQQPSSSDQHYTGINIGENISPFPNNCYNSFESQDVGSTNFADSATSLFENKVLTSDTMIPHIPVSSFKST</sequence>
<dbReference type="AlphaFoldDB" id="A0AA88HWP6"/>
<dbReference type="GO" id="GO:0004879">
    <property type="term" value="F:nuclear receptor activity"/>
    <property type="evidence" value="ECO:0007669"/>
    <property type="project" value="TreeGrafter"/>
</dbReference>
<evidence type="ECO:0000313" key="16">
    <source>
        <dbReference type="Proteomes" id="UP001187531"/>
    </source>
</evidence>
<evidence type="ECO:0000259" key="14">
    <source>
        <dbReference type="PROSITE" id="PS51030"/>
    </source>
</evidence>
<evidence type="ECO:0000256" key="9">
    <source>
        <dbReference type="ARBA" id="ARBA00023242"/>
    </source>
</evidence>
<evidence type="ECO:0000256" key="10">
    <source>
        <dbReference type="ARBA" id="ARBA00055215"/>
    </source>
</evidence>
<feature type="region of interest" description="Disordered" evidence="13">
    <location>
        <begin position="27"/>
        <end position="51"/>
    </location>
</feature>
<dbReference type="SUPFAM" id="SSF57716">
    <property type="entry name" value="Glucocorticoid receptor-like (DNA-binding domain)"/>
    <property type="match status" value="1"/>
</dbReference>
<evidence type="ECO:0000256" key="13">
    <source>
        <dbReference type="SAM" id="MobiDB-lite"/>
    </source>
</evidence>
<dbReference type="FunFam" id="3.30.50.10:FF:000003">
    <property type="entry name" value="Nuclear orphan receptor ROR-beta"/>
    <property type="match status" value="1"/>
</dbReference>
<gene>
    <name evidence="15" type="ORF">QYM36_011132</name>
</gene>
<dbReference type="PROSITE" id="PS00031">
    <property type="entry name" value="NUCLEAR_REC_DBD_1"/>
    <property type="match status" value="1"/>
</dbReference>
<keyword evidence="4" id="KW-0862">Zinc</keyword>
<comment type="subcellular location">
    <subcellularLocation>
        <location evidence="1">Nucleus</location>
    </subcellularLocation>
</comment>